<gene>
    <name evidence="7" type="ORF">GCM10010387_38710</name>
</gene>
<feature type="transmembrane region" description="Helical" evidence="6">
    <location>
        <begin position="111"/>
        <end position="130"/>
    </location>
</feature>
<feature type="transmembrane region" description="Helical" evidence="6">
    <location>
        <begin position="292"/>
        <end position="310"/>
    </location>
</feature>
<feature type="transmembrane region" description="Helical" evidence="6">
    <location>
        <begin position="375"/>
        <end position="396"/>
    </location>
</feature>
<dbReference type="InterPro" id="IPR036259">
    <property type="entry name" value="MFS_trans_sf"/>
</dbReference>
<keyword evidence="8" id="KW-1185">Reference proteome</keyword>
<dbReference type="EMBL" id="BMWG01000012">
    <property type="protein sequence ID" value="GGZ40757.1"/>
    <property type="molecule type" value="Genomic_DNA"/>
</dbReference>
<evidence type="ECO:0000256" key="6">
    <source>
        <dbReference type="SAM" id="Phobius"/>
    </source>
</evidence>
<accession>A0A918UWJ3</accession>
<evidence type="ECO:0000313" key="7">
    <source>
        <dbReference type="EMBL" id="GGZ40757.1"/>
    </source>
</evidence>
<comment type="caution">
    <text evidence="7">The sequence shown here is derived from an EMBL/GenBank/DDBJ whole genome shotgun (WGS) entry which is preliminary data.</text>
</comment>
<dbReference type="InterPro" id="IPR011701">
    <property type="entry name" value="MFS"/>
</dbReference>
<feature type="transmembrane region" description="Helical" evidence="6">
    <location>
        <begin position="316"/>
        <end position="337"/>
    </location>
</feature>
<evidence type="ECO:0000256" key="2">
    <source>
        <dbReference type="ARBA" id="ARBA00022475"/>
    </source>
</evidence>
<feature type="transmembrane region" description="Helical" evidence="6">
    <location>
        <begin position="84"/>
        <end position="104"/>
    </location>
</feature>
<dbReference type="Proteomes" id="UP000630936">
    <property type="component" value="Unassembled WGS sequence"/>
</dbReference>
<comment type="subcellular location">
    <subcellularLocation>
        <location evidence="1">Cell membrane</location>
        <topology evidence="1">Multi-pass membrane protein</topology>
    </subcellularLocation>
</comment>
<name>A0A918UWJ3_9ACTN</name>
<keyword evidence="3 6" id="KW-0812">Transmembrane</keyword>
<organism evidence="7 8">
    <name type="scientific">Streptomyces inusitatus</name>
    <dbReference type="NCBI Taxonomy" id="68221"/>
    <lineage>
        <taxon>Bacteria</taxon>
        <taxon>Bacillati</taxon>
        <taxon>Actinomycetota</taxon>
        <taxon>Actinomycetes</taxon>
        <taxon>Kitasatosporales</taxon>
        <taxon>Streptomycetaceae</taxon>
        <taxon>Streptomyces</taxon>
    </lineage>
</organism>
<sequence>MSYLRTVPGMEKRHPRRRLWSWTAGATAARTGDEMSGPALLLAGLAVTGSPASASALLAGATAAAAVGGPLIGVLLDRSPAPGRLLAAVLAGHALALTAVLVCLGRAPLGWTVLIAVAAGLLAPALAGGWSAQLPNVVPAGALPRAGALDALTFNAAALAGPALAGGTAQLAGARAGVVASAVLICLALPAALRLPRRTAGAPPYPLSAGIASEIAAGFRAITRVPPLARATAVTAVSCAGEGMLVACAPLLGERALGGAGHGALLLTGIAVVALAAGALPARRHGPPSPDTVLPVSALLLAAATALAATAAPVPLAAAVVLAGVGQGAQLTALFAIRHREAPGRLRAQVFTTGASLKLTGFAAGAALAGPLALWSLPGALLTAAAVQLLAALPGVKPCAGRRRERGAGTDGRA</sequence>
<keyword evidence="4 6" id="KW-1133">Transmembrane helix</keyword>
<dbReference type="Gene3D" id="1.20.1250.20">
    <property type="entry name" value="MFS general substrate transporter like domains"/>
    <property type="match status" value="1"/>
</dbReference>
<feature type="transmembrane region" description="Helical" evidence="6">
    <location>
        <begin position="172"/>
        <end position="193"/>
    </location>
</feature>
<keyword evidence="2" id="KW-1003">Cell membrane</keyword>
<dbReference type="Pfam" id="PF07690">
    <property type="entry name" value="MFS_1"/>
    <property type="match status" value="1"/>
</dbReference>
<reference evidence="7" key="1">
    <citation type="journal article" date="2014" name="Int. J. Syst. Evol. Microbiol.">
        <title>Complete genome sequence of Corynebacterium casei LMG S-19264T (=DSM 44701T), isolated from a smear-ripened cheese.</title>
        <authorList>
            <consortium name="US DOE Joint Genome Institute (JGI-PGF)"/>
            <person name="Walter F."/>
            <person name="Albersmeier A."/>
            <person name="Kalinowski J."/>
            <person name="Ruckert C."/>
        </authorList>
    </citation>
    <scope>NUCLEOTIDE SEQUENCE</scope>
    <source>
        <strain evidence="7">JCM 4988</strain>
    </source>
</reference>
<proteinExistence type="predicted"/>
<reference evidence="7" key="2">
    <citation type="submission" date="2020-09" db="EMBL/GenBank/DDBJ databases">
        <authorList>
            <person name="Sun Q."/>
            <person name="Ohkuma M."/>
        </authorList>
    </citation>
    <scope>NUCLEOTIDE SEQUENCE</scope>
    <source>
        <strain evidence="7">JCM 4988</strain>
    </source>
</reference>
<evidence type="ECO:0000313" key="8">
    <source>
        <dbReference type="Proteomes" id="UP000630936"/>
    </source>
</evidence>
<evidence type="ECO:0000256" key="4">
    <source>
        <dbReference type="ARBA" id="ARBA00022989"/>
    </source>
</evidence>
<dbReference type="PANTHER" id="PTHR23513:SF11">
    <property type="entry name" value="STAPHYLOFERRIN A TRANSPORTER"/>
    <property type="match status" value="1"/>
</dbReference>
<evidence type="ECO:0000256" key="1">
    <source>
        <dbReference type="ARBA" id="ARBA00004651"/>
    </source>
</evidence>
<dbReference type="AlphaFoldDB" id="A0A918UWJ3"/>
<keyword evidence="5 6" id="KW-0472">Membrane</keyword>
<dbReference type="GO" id="GO:0022857">
    <property type="term" value="F:transmembrane transporter activity"/>
    <property type="evidence" value="ECO:0007669"/>
    <property type="project" value="InterPro"/>
</dbReference>
<feature type="transmembrane region" description="Helical" evidence="6">
    <location>
        <begin position="349"/>
        <end position="369"/>
    </location>
</feature>
<dbReference type="PANTHER" id="PTHR23513">
    <property type="entry name" value="INTEGRAL MEMBRANE EFFLUX PROTEIN-RELATED"/>
    <property type="match status" value="1"/>
</dbReference>
<dbReference type="GO" id="GO:0005886">
    <property type="term" value="C:plasma membrane"/>
    <property type="evidence" value="ECO:0007669"/>
    <property type="project" value="UniProtKB-SubCell"/>
</dbReference>
<evidence type="ECO:0008006" key="9">
    <source>
        <dbReference type="Google" id="ProtNLM"/>
    </source>
</evidence>
<protein>
    <recommendedName>
        <fullName evidence="9">MFS transporter</fullName>
    </recommendedName>
</protein>
<evidence type="ECO:0000256" key="5">
    <source>
        <dbReference type="ARBA" id="ARBA00023136"/>
    </source>
</evidence>
<dbReference type="SUPFAM" id="SSF103473">
    <property type="entry name" value="MFS general substrate transporter"/>
    <property type="match status" value="1"/>
</dbReference>
<feature type="transmembrane region" description="Helical" evidence="6">
    <location>
        <begin position="234"/>
        <end position="253"/>
    </location>
</feature>
<feature type="transmembrane region" description="Helical" evidence="6">
    <location>
        <begin position="259"/>
        <end position="280"/>
    </location>
</feature>
<evidence type="ECO:0000256" key="3">
    <source>
        <dbReference type="ARBA" id="ARBA00022692"/>
    </source>
</evidence>